<sequence>MRALEVARVALILGTLVLVCLMVNMALKPGRRSVVGRNSNALLGDRTYKCGLSKACPQRHFAFKIQTGSANIIGPTICFEDKILLRSTLNNVAVGLNIALVDGKTGKLIKTGAFETHNINNALKFFQDIDERTLVLVALFDNMGTVMNDELKQLFTKLGSSYVNSIGYRDNWIFIGSKGINGKSQFEEYMKNVKETNLYEDSPKTLLLNGCIPASSATATTATDSGF</sequence>
<dbReference type="Proteomes" id="UP001230051">
    <property type="component" value="Unassembled WGS sequence"/>
</dbReference>
<dbReference type="PANTHER" id="PTHR14592">
    <property type="entry name" value="UNCHARACTERIZED FAM3"/>
    <property type="match status" value="1"/>
</dbReference>
<proteinExistence type="inferred from homology"/>
<evidence type="ECO:0000313" key="10">
    <source>
        <dbReference type="EMBL" id="KAK1161431.1"/>
    </source>
</evidence>
<keyword evidence="11" id="KW-1185">Reference proteome</keyword>
<organism evidence="10 11">
    <name type="scientific">Acipenser oxyrinchus oxyrinchus</name>
    <dbReference type="NCBI Taxonomy" id="40147"/>
    <lineage>
        <taxon>Eukaryota</taxon>
        <taxon>Metazoa</taxon>
        <taxon>Chordata</taxon>
        <taxon>Craniata</taxon>
        <taxon>Vertebrata</taxon>
        <taxon>Euteleostomi</taxon>
        <taxon>Actinopterygii</taxon>
        <taxon>Chondrostei</taxon>
        <taxon>Acipenseriformes</taxon>
        <taxon>Acipenseridae</taxon>
        <taxon>Acipenser</taxon>
    </lineage>
</organism>
<dbReference type="EMBL" id="JAGXEW010000018">
    <property type="protein sequence ID" value="KAK1161431.1"/>
    <property type="molecule type" value="Genomic_DNA"/>
</dbReference>
<dbReference type="Pfam" id="PF15711">
    <property type="entry name" value="ILEI"/>
    <property type="match status" value="1"/>
</dbReference>
<evidence type="ECO:0000256" key="2">
    <source>
        <dbReference type="ARBA" id="ARBA00010905"/>
    </source>
</evidence>
<keyword evidence="8" id="KW-0472">Membrane</keyword>
<evidence type="ECO:0000256" key="4">
    <source>
        <dbReference type="ARBA" id="ARBA00022729"/>
    </source>
</evidence>
<feature type="transmembrane region" description="Helical" evidence="8">
    <location>
        <begin position="6"/>
        <end position="27"/>
    </location>
</feature>
<evidence type="ECO:0000256" key="7">
    <source>
        <dbReference type="PROSITE-ProRule" id="PRU01375"/>
    </source>
</evidence>
<reference evidence="10" key="1">
    <citation type="submission" date="2022-02" db="EMBL/GenBank/DDBJ databases">
        <title>Atlantic sturgeon de novo genome assembly.</title>
        <authorList>
            <person name="Stock M."/>
            <person name="Klopp C."/>
            <person name="Guiguen Y."/>
            <person name="Cabau C."/>
            <person name="Parinello H."/>
            <person name="Santidrian Yebra-Pimentel E."/>
            <person name="Kuhl H."/>
            <person name="Dirks R.P."/>
            <person name="Guessner J."/>
            <person name="Wuertz S."/>
            <person name="Du K."/>
            <person name="Schartl M."/>
        </authorList>
    </citation>
    <scope>NUCLEOTIDE SEQUENCE</scope>
    <source>
        <strain evidence="10">STURGEONOMICS-FGT-2020</strain>
        <tissue evidence="10">Whole blood</tissue>
    </source>
</reference>
<comment type="subcellular location">
    <subcellularLocation>
        <location evidence="1">Secreted</location>
    </subcellularLocation>
</comment>
<evidence type="ECO:0000256" key="1">
    <source>
        <dbReference type="ARBA" id="ARBA00004613"/>
    </source>
</evidence>
<keyword evidence="8" id="KW-1133">Transmembrane helix</keyword>
<dbReference type="GO" id="GO:0030246">
    <property type="term" value="F:carbohydrate binding"/>
    <property type="evidence" value="ECO:0007669"/>
    <property type="project" value="UniProtKB-UniRule"/>
</dbReference>
<evidence type="ECO:0000256" key="3">
    <source>
        <dbReference type="ARBA" id="ARBA00022525"/>
    </source>
</evidence>
<protein>
    <submittedName>
        <fullName evidence="10">Protein FAM3C-like isoform X1</fullName>
    </submittedName>
</protein>
<dbReference type="InterPro" id="IPR039477">
    <property type="entry name" value="ILEI/PANDER_dom"/>
</dbReference>
<gene>
    <name evidence="10" type="primary">fam3c</name>
    <name evidence="10" type="ORF">AOXY_G18965</name>
</gene>
<feature type="domain" description="ILEI/PANDER" evidence="9">
    <location>
        <begin position="95"/>
        <end position="179"/>
    </location>
</feature>
<accession>A0AAD8G1A9</accession>
<evidence type="ECO:0000313" key="11">
    <source>
        <dbReference type="Proteomes" id="UP001230051"/>
    </source>
</evidence>
<dbReference type="InterPro" id="IPR039220">
    <property type="entry name" value="FAM3"/>
</dbReference>
<evidence type="ECO:0000256" key="8">
    <source>
        <dbReference type="SAM" id="Phobius"/>
    </source>
</evidence>
<dbReference type="PROSITE" id="PS52031">
    <property type="entry name" value="GG_LECTIN"/>
    <property type="match status" value="1"/>
</dbReference>
<keyword evidence="6" id="KW-1015">Disulfide bond</keyword>
<dbReference type="AlphaFoldDB" id="A0AAD8G1A9"/>
<comment type="similarity">
    <text evidence="2">Belongs to the FAM3 family.</text>
</comment>
<keyword evidence="4" id="KW-0732">Signal</keyword>
<evidence type="ECO:0000259" key="9">
    <source>
        <dbReference type="Pfam" id="PF15711"/>
    </source>
</evidence>
<keyword evidence="5 7" id="KW-0430">Lectin</keyword>
<evidence type="ECO:0000256" key="5">
    <source>
        <dbReference type="ARBA" id="ARBA00022734"/>
    </source>
</evidence>
<keyword evidence="8" id="KW-0812">Transmembrane</keyword>
<comment type="caution">
    <text evidence="10">The sequence shown here is derived from an EMBL/GenBank/DDBJ whole genome shotgun (WGS) entry which is preliminary data.</text>
</comment>
<keyword evidence="3" id="KW-0964">Secreted</keyword>
<dbReference type="GO" id="GO:0005576">
    <property type="term" value="C:extracellular region"/>
    <property type="evidence" value="ECO:0007669"/>
    <property type="project" value="UniProtKB-SubCell"/>
</dbReference>
<name>A0AAD8G1A9_ACIOX</name>
<evidence type="ECO:0000256" key="6">
    <source>
        <dbReference type="ARBA" id="ARBA00023157"/>
    </source>
</evidence>